<accession>A0A1M3SZE4</accession>
<dbReference type="AlphaFoldDB" id="A0A1M3SZE4"/>
<dbReference type="EMBL" id="KV878267">
    <property type="protein sequence ID" value="OJZ79877.1"/>
    <property type="molecule type" value="Genomic_DNA"/>
</dbReference>
<gene>
    <name evidence="1" type="ORF">ASPFODRAFT_54362</name>
</gene>
<sequence length="130" mass="14449">MHPPRFRPGTYSGSSPNIGQWKSYCTASSPPLLERHAHVLSWDLCIPVRASSSVVVRRNLPLNSECRHLPDVGRYSKLIEFEDDNFRGTSESESPHCLLLGSVVGREAGSVFPFRVSTSTTVPIPRLVIF</sequence>
<dbReference type="Proteomes" id="UP000184063">
    <property type="component" value="Unassembled WGS sequence"/>
</dbReference>
<dbReference type="VEuPathDB" id="FungiDB:ASPFODRAFT_54362"/>
<reference evidence="2" key="1">
    <citation type="journal article" date="2017" name="Genome Biol.">
        <title>Comparative genomics reveals high biological diversity and specific adaptations in the industrially and medically important fungal genus Aspergillus.</title>
        <authorList>
            <person name="de Vries R.P."/>
            <person name="Riley R."/>
            <person name="Wiebenga A."/>
            <person name="Aguilar-Osorio G."/>
            <person name="Amillis S."/>
            <person name="Uchima C.A."/>
            <person name="Anderluh G."/>
            <person name="Asadollahi M."/>
            <person name="Askin M."/>
            <person name="Barry K."/>
            <person name="Battaglia E."/>
            <person name="Bayram O."/>
            <person name="Benocci T."/>
            <person name="Braus-Stromeyer S.A."/>
            <person name="Caldana C."/>
            <person name="Canovas D."/>
            <person name="Cerqueira G.C."/>
            <person name="Chen F."/>
            <person name="Chen W."/>
            <person name="Choi C."/>
            <person name="Clum A."/>
            <person name="Dos Santos R.A."/>
            <person name="Damasio A.R."/>
            <person name="Diallinas G."/>
            <person name="Emri T."/>
            <person name="Fekete E."/>
            <person name="Flipphi M."/>
            <person name="Freyberg S."/>
            <person name="Gallo A."/>
            <person name="Gournas C."/>
            <person name="Habgood R."/>
            <person name="Hainaut M."/>
            <person name="Harispe M.L."/>
            <person name="Henrissat B."/>
            <person name="Hilden K.S."/>
            <person name="Hope R."/>
            <person name="Hossain A."/>
            <person name="Karabika E."/>
            <person name="Karaffa L."/>
            <person name="Karanyi Z."/>
            <person name="Krasevec N."/>
            <person name="Kuo A."/>
            <person name="Kusch H."/>
            <person name="LaButti K."/>
            <person name="Lagendijk E.L."/>
            <person name="Lapidus A."/>
            <person name="Levasseur A."/>
            <person name="Lindquist E."/>
            <person name="Lipzen A."/>
            <person name="Logrieco A.F."/>
            <person name="MacCabe A."/>
            <person name="Maekelae M.R."/>
            <person name="Malavazi I."/>
            <person name="Melin P."/>
            <person name="Meyer V."/>
            <person name="Mielnichuk N."/>
            <person name="Miskei M."/>
            <person name="Molnar A.P."/>
            <person name="Mule G."/>
            <person name="Ngan C.Y."/>
            <person name="Orejas M."/>
            <person name="Orosz E."/>
            <person name="Ouedraogo J.P."/>
            <person name="Overkamp K.M."/>
            <person name="Park H.-S."/>
            <person name="Perrone G."/>
            <person name="Piumi F."/>
            <person name="Punt P.J."/>
            <person name="Ram A.F."/>
            <person name="Ramon A."/>
            <person name="Rauscher S."/>
            <person name="Record E."/>
            <person name="Riano-Pachon D.M."/>
            <person name="Robert V."/>
            <person name="Roehrig J."/>
            <person name="Ruller R."/>
            <person name="Salamov A."/>
            <person name="Salih N.S."/>
            <person name="Samson R.A."/>
            <person name="Sandor E."/>
            <person name="Sanguinetti M."/>
            <person name="Schuetze T."/>
            <person name="Sepcic K."/>
            <person name="Shelest E."/>
            <person name="Sherlock G."/>
            <person name="Sophianopoulou V."/>
            <person name="Squina F.M."/>
            <person name="Sun H."/>
            <person name="Susca A."/>
            <person name="Todd R.B."/>
            <person name="Tsang A."/>
            <person name="Unkles S.E."/>
            <person name="van de Wiele N."/>
            <person name="van Rossen-Uffink D."/>
            <person name="Oliveira J.V."/>
            <person name="Vesth T.C."/>
            <person name="Visser J."/>
            <person name="Yu J.-H."/>
            <person name="Zhou M."/>
            <person name="Andersen M.R."/>
            <person name="Archer D.B."/>
            <person name="Baker S.E."/>
            <person name="Benoit I."/>
            <person name="Brakhage A.A."/>
            <person name="Braus G.H."/>
            <person name="Fischer R."/>
            <person name="Frisvad J.C."/>
            <person name="Goldman G.H."/>
            <person name="Houbraken J."/>
            <person name="Oakley B."/>
            <person name="Pocsi I."/>
            <person name="Scazzocchio C."/>
            <person name="Seiboth B."/>
            <person name="vanKuyk P.A."/>
            <person name="Wortman J."/>
            <person name="Dyer P.S."/>
            <person name="Grigoriev I.V."/>
        </authorList>
    </citation>
    <scope>NUCLEOTIDE SEQUENCE [LARGE SCALE GENOMIC DNA]</scope>
    <source>
        <strain evidence="2">CBS 106.47</strain>
    </source>
</reference>
<evidence type="ECO:0000313" key="1">
    <source>
        <dbReference type="EMBL" id="OJZ79877.1"/>
    </source>
</evidence>
<organism evidence="1 2">
    <name type="scientific">Aspergillus luchuensis (strain CBS 106.47)</name>
    <dbReference type="NCBI Taxonomy" id="1137211"/>
    <lineage>
        <taxon>Eukaryota</taxon>
        <taxon>Fungi</taxon>
        <taxon>Dikarya</taxon>
        <taxon>Ascomycota</taxon>
        <taxon>Pezizomycotina</taxon>
        <taxon>Eurotiomycetes</taxon>
        <taxon>Eurotiomycetidae</taxon>
        <taxon>Eurotiales</taxon>
        <taxon>Aspergillaceae</taxon>
        <taxon>Aspergillus</taxon>
        <taxon>Aspergillus subgen. Circumdati</taxon>
    </lineage>
</organism>
<evidence type="ECO:0000313" key="2">
    <source>
        <dbReference type="Proteomes" id="UP000184063"/>
    </source>
</evidence>
<proteinExistence type="predicted"/>
<name>A0A1M3SZE4_ASPLC</name>
<protein>
    <submittedName>
        <fullName evidence="1">Uncharacterized protein</fullName>
    </submittedName>
</protein>